<dbReference type="EMBL" id="CP002467">
    <property type="protein sequence ID" value="ADV82074.1"/>
    <property type="molecule type" value="Genomic_DNA"/>
</dbReference>
<dbReference type="RefSeq" id="WP_013567807.1">
    <property type="nucleotide sequence ID" value="NC_014963.1"/>
</dbReference>
<dbReference type="AlphaFoldDB" id="E8UZ56"/>
<evidence type="ECO:0000256" key="1">
    <source>
        <dbReference type="SAM" id="MobiDB-lite"/>
    </source>
</evidence>
<dbReference type="eggNOG" id="ENOG502ZVJA">
    <property type="taxonomic scope" value="Bacteria"/>
</dbReference>
<name>E8UZ56_TERSS</name>
<evidence type="ECO:0008006" key="4">
    <source>
        <dbReference type="Google" id="ProtNLM"/>
    </source>
</evidence>
<feature type="region of interest" description="Disordered" evidence="1">
    <location>
        <begin position="209"/>
        <end position="231"/>
    </location>
</feature>
<sequence>MILQPHLRQTLPTLFAAFLGMACCGKSHGQKPIGTLSTNDAQISGTVNVQRNSAEIQSSGTVTAGGRTAEISLTRGGKVLICTTSTVHLTQSNNENAPLLLALNRGAFEIHMSANAQDAILTPDLRFDLSEAAPLDLRMRVTPNGDTCVENRGKSAPVLHVTEQFGGGGYFIKPGQRVLFEHGSVREVVDRESSNCGCPTGLVASSNDPKAFPEAVSQGLTPPHVPQAPPGEMHAQVSATIAYNGNEPVPTDTAAAPTLSATSAQASAPAPQQTTLQPAERPKAPNPFRAIGHFFRRIFGGGGS</sequence>
<accession>E8UZ56</accession>
<dbReference type="Proteomes" id="UP000006844">
    <property type="component" value="Chromosome"/>
</dbReference>
<organism evidence="2 3">
    <name type="scientific">Terriglobus saanensis (strain ATCC BAA-1853 / DSM 23119 / SP1PR4)</name>
    <dbReference type="NCBI Taxonomy" id="401053"/>
    <lineage>
        <taxon>Bacteria</taxon>
        <taxon>Pseudomonadati</taxon>
        <taxon>Acidobacteriota</taxon>
        <taxon>Terriglobia</taxon>
        <taxon>Terriglobales</taxon>
        <taxon>Acidobacteriaceae</taxon>
        <taxon>Terriglobus</taxon>
    </lineage>
</organism>
<reference evidence="2 3" key="1">
    <citation type="journal article" date="2012" name="Stand. Genomic Sci.">
        <title>Complete genome sequence of Terriglobus saanensis type strain SP1PR4(T), an Acidobacteria from tundra soil.</title>
        <authorList>
            <person name="Rawat S.R."/>
            <person name="Mannisto M.K."/>
            <person name="Starovoytov V."/>
            <person name="Goodwin L."/>
            <person name="Nolan M."/>
            <person name="Hauser L."/>
            <person name="Land M."/>
            <person name="Davenport K.W."/>
            <person name="Woyke T."/>
            <person name="Haggblom M.M."/>
        </authorList>
    </citation>
    <scope>NUCLEOTIDE SEQUENCE</scope>
    <source>
        <strain evidence="3">ATCC BAA-1853 / DSM 23119 / SP1PR4</strain>
    </source>
</reference>
<dbReference type="HOGENOM" id="CLU_915074_0_0_0"/>
<evidence type="ECO:0000313" key="3">
    <source>
        <dbReference type="Proteomes" id="UP000006844"/>
    </source>
</evidence>
<keyword evidence="3" id="KW-1185">Reference proteome</keyword>
<dbReference type="STRING" id="401053.AciPR4_1249"/>
<dbReference type="OrthoDB" id="117760at2"/>
<proteinExistence type="predicted"/>
<evidence type="ECO:0000313" key="2">
    <source>
        <dbReference type="EMBL" id="ADV82074.1"/>
    </source>
</evidence>
<protein>
    <recommendedName>
        <fullName evidence="4">FecR protein domain-containing protein</fullName>
    </recommendedName>
</protein>
<gene>
    <name evidence="2" type="ordered locus">AciPR4_1249</name>
</gene>
<feature type="compositionally biased region" description="Low complexity" evidence="1">
    <location>
        <begin position="260"/>
        <end position="279"/>
    </location>
</feature>
<dbReference type="KEGG" id="tsa:AciPR4_1249"/>
<feature type="region of interest" description="Disordered" evidence="1">
    <location>
        <begin position="260"/>
        <end position="288"/>
    </location>
</feature>